<comment type="subcellular location">
    <subcellularLocation>
        <location evidence="1">Nucleus</location>
    </subcellularLocation>
</comment>
<keyword evidence="3" id="KW-0235">DNA replication</keyword>
<comment type="caution">
    <text evidence="7">The sequence shown here is derived from an EMBL/GenBank/DDBJ whole genome shotgun (WGS) entry which is preliminary data.</text>
</comment>
<dbReference type="Pfam" id="PF05916">
    <property type="entry name" value="Sld5"/>
    <property type="match status" value="1"/>
</dbReference>
<dbReference type="AlphaFoldDB" id="I0Z126"/>
<comment type="similarity">
    <text evidence="2">Belongs to the GINS1/PSF1 family.</text>
</comment>
<evidence type="ECO:0000256" key="3">
    <source>
        <dbReference type="ARBA" id="ARBA00022705"/>
    </source>
</evidence>
<evidence type="ECO:0000313" key="7">
    <source>
        <dbReference type="EMBL" id="EIE24345.1"/>
    </source>
</evidence>
<evidence type="ECO:0000259" key="5">
    <source>
        <dbReference type="Pfam" id="PF05916"/>
    </source>
</evidence>
<dbReference type="eggNOG" id="KOG3303">
    <property type="taxonomic scope" value="Eukaryota"/>
</dbReference>
<sequence>GKRAADLVKELSTAGSDALPPYNDEQVRLVLEEISEHSATLQELSGVLNEKKSEREAELEERGEEGTSVSFADFPDETSAFIVHHTSILRNKRLLLTYMKERMDRIKRLRWQQRSLPEDIKQNLSQAEIEWFNTYSQLLSGYMRKDTGIGMDLTLDESPPKDPDMYVRVLRDYGEVAFSMGSVVLKKGSTHFLPRAEADPLIREGVL</sequence>
<reference evidence="7 8" key="1">
    <citation type="journal article" date="2012" name="Genome Biol.">
        <title>The genome of the polar eukaryotic microalga coccomyxa subellipsoidea reveals traits of cold adaptation.</title>
        <authorList>
            <person name="Blanc G."/>
            <person name="Agarkova I."/>
            <person name="Grimwood J."/>
            <person name="Kuo A."/>
            <person name="Brueggeman A."/>
            <person name="Dunigan D."/>
            <person name="Gurnon J."/>
            <person name="Ladunga I."/>
            <person name="Lindquist E."/>
            <person name="Lucas S."/>
            <person name="Pangilinan J."/>
            <person name="Proschold T."/>
            <person name="Salamov A."/>
            <person name="Schmutz J."/>
            <person name="Weeks D."/>
            <person name="Yamada T."/>
            <person name="Claverie J.M."/>
            <person name="Grigoriev I."/>
            <person name="Van Etten J."/>
            <person name="Lomsadze A."/>
            <person name="Borodovsky M."/>
        </authorList>
    </citation>
    <scope>NUCLEOTIDE SEQUENCE [LARGE SCALE GENOMIC DNA]</scope>
    <source>
        <strain evidence="7 8">C-169</strain>
    </source>
</reference>
<feature type="domain" description="GINS subunit" evidence="5">
    <location>
        <begin position="76"/>
        <end position="145"/>
    </location>
</feature>
<dbReference type="GO" id="GO:1902983">
    <property type="term" value="P:DNA strand elongation involved in mitotic DNA replication"/>
    <property type="evidence" value="ECO:0007669"/>
    <property type="project" value="TreeGrafter"/>
</dbReference>
<evidence type="ECO:0000256" key="4">
    <source>
        <dbReference type="ARBA" id="ARBA00023242"/>
    </source>
</evidence>
<dbReference type="Pfam" id="PF24997">
    <property type="entry name" value="PSF1_C"/>
    <property type="match status" value="1"/>
</dbReference>
<dbReference type="PANTHER" id="PTHR12914">
    <property type="entry name" value="PARTNER OF SLD5"/>
    <property type="match status" value="1"/>
</dbReference>
<dbReference type="InterPro" id="IPR021151">
    <property type="entry name" value="GINS_A"/>
</dbReference>
<organism evidence="7 8">
    <name type="scientific">Coccomyxa subellipsoidea (strain C-169)</name>
    <name type="common">Green microalga</name>
    <dbReference type="NCBI Taxonomy" id="574566"/>
    <lineage>
        <taxon>Eukaryota</taxon>
        <taxon>Viridiplantae</taxon>
        <taxon>Chlorophyta</taxon>
        <taxon>core chlorophytes</taxon>
        <taxon>Trebouxiophyceae</taxon>
        <taxon>Trebouxiophyceae incertae sedis</taxon>
        <taxon>Coccomyxaceae</taxon>
        <taxon>Coccomyxa</taxon>
        <taxon>Coccomyxa subellipsoidea</taxon>
    </lineage>
</organism>
<accession>I0Z126</accession>
<dbReference type="STRING" id="574566.I0Z126"/>
<dbReference type="PANTHER" id="PTHR12914:SF2">
    <property type="entry name" value="DNA REPLICATION COMPLEX GINS PROTEIN PSF1"/>
    <property type="match status" value="1"/>
</dbReference>
<dbReference type="RefSeq" id="XP_005648889.1">
    <property type="nucleotide sequence ID" value="XM_005648832.1"/>
</dbReference>
<protein>
    <submittedName>
        <fullName evidence="7">GINS complex, Psf1 component</fullName>
    </submittedName>
</protein>
<dbReference type="GeneID" id="17042343"/>
<dbReference type="Proteomes" id="UP000007264">
    <property type="component" value="Unassembled WGS sequence"/>
</dbReference>
<dbReference type="CDD" id="cd11710">
    <property type="entry name" value="GINS_A_psf1"/>
    <property type="match status" value="1"/>
</dbReference>
<dbReference type="InterPro" id="IPR005339">
    <property type="entry name" value="GINS_Psf1"/>
</dbReference>
<keyword evidence="4" id="KW-0539">Nucleus</keyword>
<evidence type="ECO:0000256" key="2">
    <source>
        <dbReference type="ARBA" id="ARBA00006677"/>
    </source>
</evidence>
<dbReference type="KEGG" id="csl:COCSUDRAFT_7699"/>
<feature type="domain" description="DNA replication complex GINS protein PSF1 C-terminal" evidence="6">
    <location>
        <begin position="161"/>
        <end position="207"/>
    </location>
</feature>
<feature type="non-terminal residue" evidence="7">
    <location>
        <position position="207"/>
    </location>
</feature>
<dbReference type="OrthoDB" id="10252587at2759"/>
<dbReference type="CDD" id="cd21696">
    <property type="entry name" value="GINS_B_Psf1"/>
    <property type="match status" value="1"/>
</dbReference>
<proteinExistence type="inferred from homology"/>
<name>I0Z126_COCSC</name>
<dbReference type="SUPFAM" id="SSF158573">
    <property type="entry name" value="GINS helical bundle-like"/>
    <property type="match status" value="1"/>
</dbReference>
<dbReference type="Gene3D" id="1.20.58.1030">
    <property type="match status" value="1"/>
</dbReference>
<evidence type="ECO:0000313" key="8">
    <source>
        <dbReference type="Proteomes" id="UP000007264"/>
    </source>
</evidence>
<keyword evidence="8" id="KW-1185">Reference proteome</keyword>
<dbReference type="InterPro" id="IPR056783">
    <property type="entry name" value="PSF1_C"/>
</dbReference>
<dbReference type="InterPro" id="IPR036224">
    <property type="entry name" value="GINS_bundle-like_dom_sf"/>
</dbReference>
<feature type="non-terminal residue" evidence="7">
    <location>
        <position position="1"/>
    </location>
</feature>
<evidence type="ECO:0000256" key="1">
    <source>
        <dbReference type="ARBA" id="ARBA00004123"/>
    </source>
</evidence>
<dbReference type="GO" id="GO:0000811">
    <property type="term" value="C:GINS complex"/>
    <property type="evidence" value="ECO:0007669"/>
    <property type="project" value="InterPro"/>
</dbReference>
<evidence type="ECO:0000259" key="6">
    <source>
        <dbReference type="Pfam" id="PF24997"/>
    </source>
</evidence>
<dbReference type="EMBL" id="AGSI01000006">
    <property type="protein sequence ID" value="EIE24345.1"/>
    <property type="molecule type" value="Genomic_DNA"/>
</dbReference>
<gene>
    <name evidence="7" type="ORF">COCSUDRAFT_7699</name>
</gene>